<feature type="compositionally biased region" description="Low complexity" evidence="6">
    <location>
        <begin position="242"/>
        <end position="271"/>
    </location>
</feature>
<dbReference type="GO" id="GO:0005634">
    <property type="term" value="C:nucleus"/>
    <property type="evidence" value="ECO:0007669"/>
    <property type="project" value="UniProtKB-SubCell"/>
</dbReference>
<evidence type="ECO:0000256" key="3">
    <source>
        <dbReference type="ARBA" id="ARBA00023125"/>
    </source>
</evidence>
<dbReference type="GO" id="GO:0046983">
    <property type="term" value="F:protein dimerization activity"/>
    <property type="evidence" value="ECO:0007669"/>
    <property type="project" value="InterPro"/>
</dbReference>
<feature type="transmembrane region" description="Helical" evidence="7">
    <location>
        <begin position="7"/>
        <end position="27"/>
    </location>
</feature>
<evidence type="ECO:0000313" key="10">
    <source>
        <dbReference type="WBParaSite" id="maker-uti_cns_0001191-snap-gene-0.6-mRNA-1"/>
    </source>
</evidence>
<dbReference type="PANTHER" id="PTHR48019">
    <property type="entry name" value="SERUM RESPONSE FACTOR HOMOLOG"/>
    <property type="match status" value="1"/>
</dbReference>
<feature type="domain" description="MADS-box" evidence="8">
    <location>
        <begin position="86"/>
        <end position="134"/>
    </location>
</feature>
<feature type="region of interest" description="Disordered" evidence="6">
    <location>
        <begin position="33"/>
        <end position="85"/>
    </location>
</feature>
<evidence type="ECO:0000256" key="2">
    <source>
        <dbReference type="ARBA" id="ARBA00023015"/>
    </source>
</evidence>
<evidence type="ECO:0000256" key="1">
    <source>
        <dbReference type="ARBA" id="ARBA00004123"/>
    </source>
</evidence>
<dbReference type="PROSITE" id="PS50066">
    <property type="entry name" value="MADS_BOX_2"/>
    <property type="match status" value="1"/>
</dbReference>
<dbReference type="WBParaSite" id="maker-uti_cns_0001191-snap-gene-0.6-mRNA-1">
    <property type="protein sequence ID" value="maker-uti_cns_0001191-snap-gene-0.6-mRNA-1"/>
    <property type="gene ID" value="maker-uti_cns_0001191-snap-gene-0.6"/>
</dbReference>
<organism evidence="9 10">
    <name type="scientific">Macrostomum lignano</name>
    <dbReference type="NCBI Taxonomy" id="282301"/>
    <lineage>
        <taxon>Eukaryota</taxon>
        <taxon>Metazoa</taxon>
        <taxon>Spiralia</taxon>
        <taxon>Lophotrochozoa</taxon>
        <taxon>Platyhelminthes</taxon>
        <taxon>Rhabditophora</taxon>
        <taxon>Macrostomorpha</taxon>
        <taxon>Macrostomida</taxon>
        <taxon>Macrostomidae</taxon>
        <taxon>Macrostomum</taxon>
    </lineage>
</organism>
<dbReference type="AlphaFoldDB" id="A0A1I8GA13"/>
<keyword evidence="9" id="KW-1185">Reference proteome</keyword>
<proteinExistence type="predicted"/>
<reference evidence="10" key="1">
    <citation type="submission" date="2016-11" db="UniProtKB">
        <authorList>
            <consortium name="WormBaseParasite"/>
        </authorList>
    </citation>
    <scope>IDENTIFICATION</scope>
</reference>
<evidence type="ECO:0000256" key="5">
    <source>
        <dbReference type="ARBA" id="ARBA00023242"/>
    </source>
</evidence>
<feature type="compositionally biased region" description="Basic and acidic residues" evidence="6">
    <location>
        <begin position="37"/>
        <end position="61"/>
    </location>
</feature>
<comment type="subcellular location">
    <subcellularLocation>
        <location evidence="1">Nucleus</location>
    </subcellularLocation>
</comment>
<accession>A0A1I8GA13</accession>
<dbReference type="Pfam" id="PF00319">
    <property type="entry name" value="SRF-TF"/>
    <property type="match status" value="1"/>
</dbReference>
<feature type="compositionally biased region" description="Low complexity" evidence="6">
    <location>
        <begin position="76"/>
        <end position="85"/>
    </location>
</feature>
<evidence type="ECO:0000256" key="6">
    <source>
        <dbReference type="SAM" id="MobiDB-lite"/>
    </source>
</evidence>
<dbReference type="InterPro" id="IPR050142">
    <property type="entry name" value="MADS-box/MEF2_TF"/>
</dbReference>
<evidence type="ECO:0000256" key="4">
    <source>
        <dbReference type="ARBA" id="ARBA00023163"/>
    </source>
</evidence>
<evidence type="ECO:0000259" key="8">
    <source>
        <dbReference type="PROSITE" id="PS50066"/>
    </source>
</evidence>
<keyword evidence="5" id="KW-0539">Nucleus</keyword>
<dbReference type="InterPro" id="IPR002100">
    <property type="entry name" value="TF_MADSbox"/>
</dbReference>
<dbReference type="SUPFAM" id="SSF55455">
    <property type="entry name" value="SRF-like"/>
    <property type="match status" value="1"/>
</dbReference>
<keyword evidence="4" id="KW-0804">Transcription</keyword>
<dbReference type="Proteomes" id="UP000095280">
    <property type="component" value="Unplaced"/>
</dbReference>
<dbReference type="SMART" id="SM00432">
    <property type="entry name" value="MADS"/>
    <property type="match status" value="1"/>
</dbReference>
<name>A0A1I8GA13_9PLAT</name>
<evidence type="ECO:0000313" key="9">
    <source>
        <dbReference type="Proteomes" id="UP000095280"/>
    </source>
</evidence>
<keyword evidence="7" id="KW-0472">Membrane</keyword>
<evidence type="ECO:0000256" key="7">
    <source>
        <dbReference type="SAM" id="Phobius"/>
    </source>
</evidence>
<sequence>MVCIPCVILAVTPFTLAFFHFLLLPLFKSKGKAPDNNNKDVEKEKPEDAANEKNLEKEKAIENAPPAPAEVEETSPDTNDAANDADNADTAVTFTKRKFGLMKKAYELSVLCDCEIALIIFNNSNRLFQYASTDMDKVLLKYTEYNEPHESDSMTDSLTAGSASGATAATGHQVALAADFAGSSTPSSAAGAASTGIIQRVGGGTGNSIGGFSLATTVQSHFNSINSSNLLSPSTGIVAIQSSSPARSPAGAAGSLVQQSRSGQQQQQQLRTASGLSVMIPRTGQQQQQQQQPSLIDASGALQT</sequence>
<keyword evidence="7" id="KW-0812">Transmembrane</keyword>
<dbReference type="InterPro" id="IPR036879">
    <property type="entry name" value="TF_MADSbox_sf"/>
</dbReference>
<dbReference type="PRINTS" id="PR00404">
    <property type="entry name" value="MADSDOMAIN"/>
</dbReference>
<dbReference type="GO" id="GO:0003677">
    <property type="term" value="F:DNA binding"/>
    <property type="evidence" value="ECO:0007669"/>
    <property type="project" value="UniProtKB-KW"/>
</dbReference>
<keyword evidence="2" id="KW-0805">Transcription regulation</keyword>
<keyword evidence="7" id="KW-1133">Transmembrane helix</keyword>
<protein>
    <submittedName>
        <fullName evidence="10">MADS-box domain-containing protein</fullName>
    </submittedName>
</protein>
<feature type="region of interest" description="Disordered" evidence="6">
    <location>
        <begin position="242"/>
        <end position="304"/>
    </location>
</feature>
<keyword evidence="3" id="KW-0238">DNA-binding</keyword>
<dbReference type="Gene3D" id="3.40.1810.10">
    <property type="entry name" value="Transcription factor, MADS-box"/>
    <property type="match status" value="1"/>
</dbReference>